<dbReference type="RefSeq" id="WP_217794931.1">
    <property type="nucleotide sequence ID" value="NZ_JAHSPG010000018.1"/>
</dbReference>
<evidence type="ECO:0000259" key="1">
    <source>
        <dbReference type="Pfam" id="PF00656"/>
    </source>
</evidence>
<dbReference type="GO" id="GO:0004197">
    <property type="term" value="F:cysteine-type endopeptidase activity"/>
    <property type="evidence" value="ECO:0007669"/>
    <property type="project" value="InterPro"/>
</dbReference>
<accession>A0A9E2W9R8</accession>
<organism evidence="2 3">
    <name type="scientific">Pinibacter aurantiacus</name>
    <dbReference type="NCBI Taxonomy" id="2851599"/>
    <lineage>
        <taxon>Bacteria</taxon>
        <taxon>Pseudomonadati</taxon>
        <taxon>Bacteroidota</taxon>
        <taxon>Chitinophagia</taxon>
        <taxon>Chitinophagales</taxon>
        <taxon>Chitinophagaceae</taxon>
        <taxon>Pinibacter</taxon>
    </lineage>
</organism>
<dbReference type="GO" id="GO:0006508">
    <property type="term" value="P:proteolysis"/>
    <property type="evidence" value="ECO:0007669"/>
    <property type="project" value="InterPro"/>
</dbReference>
<dbReference type="Pfam" id="PF00656">
    <property type="entry name" value="Peptidase_C14"/>
    <property type="match status" value="1"/>
</dbReference>
<dbReference type="AlphaFoldDB" id="A0A9E2W9R8"/>
<gene>
    <name evidence="2" type="ORF">KTO63_25255</name>
</gene>
<reference evidence="2" key="1">
    <citation type="submission" date="2021-06" db="EMBL/GenBank/DDBJ databases">
        <authorList>
            <person name="Huq M.A."/>
        </authorList>
    </citation>
    <scope>NUCLEOTIDE SEQUENCE</scope>
    <source>
        <strain evidence="2">MAH-26</strain>
    </source>
</reference>
<dbReference type="Proteomes" id="UP000812270">
    <property type="component" value="Unassembled WGS sequence"/>
</dbReference>
<feature type="domain" description="Peptidase C14 caspase" evidence="1">
    <location>
        <begin position="7"/>
        <end position="217"/>
    </location>
</feature>
<name>A0A9E2W9R8_9BACT</name>
<dbReference type="EMBL" id="JAHSPG010000018">
    <property type="protein sequence ID" value="MBV4360496.1"/>
    <property type="molecule type" value="Genomic_DNA"/>
</dbReference>
<evidence type="ECO:0000313" key="2">
    <source>
        <dbReference type="EMBL" id="MBV4360496.1"/>
    </source>
</evidence>
<sequence>MPNSQDFAVIIGIKDYVALQPLTAPGTDALLFADWLKSTSGGDLPPDNCKLILSSTDPLLPLQDQVDQAFQDIFDAISASDIKPRRLYFYFNGHGLGINTNETALVLPKWTYDFRDYALSSSRYKQHLVDKGLFAEIFIFLDCCRNRIAGVEGAKPYFSNARPATASATTSTFVFSATEFESSAFEVTNNLQPGSPQANGLFTTSLLSGLKGGACDTSKGNRITAEGLRDFISSDLPALAAKKNLVQVPRYDAQNTTGDVTICESRVAQLVSVTITFKNPNQQVKLEDPNLGELHQGDSSTPFTILLQPGRYYISLSDDSGIQKIIVPSDQTQFTYEY</sequence>
<proteinExistence type="predicted"/>
<evidence type="ECO:0000313" key="3">
    <source>
        <dbReference type="Proteomes" id="UP000812270"/>
    </source>
</evidence>
<keyword evidence="3" id="KW-1185">Reference proteome</keyword>
<comment type="caution">
    <text evidence="2">The sequence shown here is derived from an EMBL/GenBank/DDBJ whole genome shotgun (WGS) entry which is preliminary data.</text>
</comment>
<dbReference type="InterPro" id="IPR011600">
    <property type="entry name" value="Pept_C14_caspase"/>
</dbReference>
<protein>
    <submittedName>
        <fullName evidence="2">Caspase family protein</fullName>
    </submittedName>
</protein>